<evidence type="ECO:0000256" key="7">
    <source>
        <dbReference type="ARBA" id="ARBA00023180"/>
    </source>
</evidence>
<dbReference type="WormBase" id="SRAE_0000001300">
    <property type="protein sequence ID" value="SRP02220"/>
    <property type="gene ID" value="WBGene00255750"/>
</dbReference>
<evidence type="ECO:0000313" key="9">
    <source>
        <dbReference type="EMBL" id="CEF60881.1"/>
    </source>
</evidence>
<dbReference type="GO" id="GO:0003993">
    <property type="term" value="F:acid phosphatase activity"/>
    <property type="evidence" value="ECO:0007669"/>
    <property type="project" value="UniProtKB-EC"/>
</dbReference>
<dbReference type="InterPro" id="IPR029033">
    <property type="entry name" value="His_PPase_superfam"/>
</dbReference>
<dbReference type="InterPro" id="IPR050645">
    <property type="entry name" value="Histidine_acid_phosphatase"/>
</dbReference>
<evidence type="ECO:0000313" key="11">
    <source>
        <dbReference type="WBParaSite" id="SRAE_0000001300.1"/>
    </source>
</evidence>
<evidence type="ECO:0000256" key="6">
    <source>
        <dbReference type="ARBA" id="ARBA00023157"/>
    </source>
</evidence>
<evidence type="ECO:0000256" key="2">
    <source>
        <dbReference type="ARBA" id="ARBA00005375"/>
    </source>
</evidence>
<reference evidence="10" key="1">
    <citation type="submission" date="2014-09" db="EMBL/GenBank/DDBJ databases">
        <authorList>
            <person name="Martin A.A."/>
        </authorList>
    </citation>
    <scope>NUCLEOTIDE SEQUENCE</scope>
    <source>
        <strain evidence="10">ED321</strain>
    </source>
</reference>
<dbReference type="InterPro" id="IPR000560">
    <property type="entry name" value="His_Pase_clade-2"/>
</dbReference>
<sequence length="395" mass="46432">MKYHIIFFNIIFLCFFYLTLSEDNSKNIPILVQIVFRHGERVPIKSYPNDPYRNCSWGVPLGTLTKNGIQQQENLGKELRKRYIENFKIVNSIYNSSEIQVRSTYTNRTIESAYANLRGFYNISDSKNIPILTDFFGIPLPWTGGSSCPKYKKMLLDKKTSYETKFYQNNKNFLDILAKKAGFEKMLMNNVTTLYDTIYIQNKLKCPIPKWLTIKEFYTLKRLTNQIYRLQDGLSSFDFPEDVELIKINEGPLLKNIIDNFDIKEKILKKNLTIETLNDNKQLNSNFNDTITYVIFSAHDYTLANLFAIMGNEDYINSNMLYFDFTAALFYELYINDKNEYEIKILFSEREGKNIIDITDKIRGCKRSKKCLYNDFKNGVNKRIPVNIKEECDLK</sequence>
<dbReference type="WBParaSite" id="SRAE_0000001300.1">
    <property type="protein sequence ID" value="SRAE_0000001300.1"/>
    <property type="gene ID" value="WBGene00255750"/>
</dbReference>
<comment type="similarity">
    <text evidence="2">Belongs to the histidine acid phosphatase family.</text>
</comment>
<gene>
    <name evidence="9 11 12" type="ORF">SRAE_0000001300</name>
</gene>
<evidence type="ECO:0000256" key="8">
    <source>
        <dbReference type="SAM" id="SignalP"/>
    </source>
</evidence>
<evidence type="ECO:0000256" key="4">
    <source>
        <dbReference type="ARBA" id="ARBA00022729"/>
    </source>
</evidence>
<accession>A0A090KTY3</accession>
<dbReference type="Pfam" id="PF00328">
    <property type="entry name" value="His_Phos_2"/>
    <property type="match status" value="1"/>
</dbReference>
<dbReference type="CTD" id="36373248"/>
<dbReference type="GeneID" id="36373248"/>
<evidence type="ECO:0000256" key="1">
    <source>
        <dbReference type="ARBA" id="ARBA00000032"/>
    </source>
</evidence>
<dbReference type="PANTHER" id="PTHR11567:SF211">
    <property type="entry name" value="PROSTATIC ACID PHOSPHATASE"/>
    <property type="match status" value="1"/>
</dbReference>
<evidence type="ECO:0000256" key="5">
    <source>
        <dbReference type="ARBA" id="ARBA00022801"/>
    </source>
</evidence>
<dbReference type="EC" id="3.1.3.2" evidence="3"/>
<keyword evidence="7" id="KW-0325">Glycoprotein</keyword>
<protein>
    <recommendedName>
        <fullName evidence="3">acid phosphatase</fullName>
        <ecNumber evidence="3">3.1.3.2</ecNumber>
    </recommendedName>
</protein>
<keyword evidence="5" id="KW-0378">Hydrolase</keyword>
<evidence type="ECO:0000313" key="12">
    <source>
        <dbReference type="WormBase" id="SRAE_0000001300"/>
    </source>
</evidence>
<dbReference type="RefSeq" id="XP_024500090.1">
    <property type="nucleotide sequence ID" value="XM_024645848.1"/>
</dbReference>
<reference evidence="9" key="2">
    <citation type="submission" date="2014-09" db="EMBL/GenBank/DDBJ databases">
        <authorList>
            <person name="Aslett A.Martin."/>
        </authorList>
    </citation>
    <scope>NUCLEOTIDE SEQUENCE</scope>
    <source>
        <strain evidence="9">ED321 Heterogonic</strain>
    </source>
</reference>
<dbReference type="PANTHER" id="PTHR11567">
    <property type="entry name" value="ACID PHOSPHATASE-RELATED"/>
    <property type="match status" value="1"/>
</dbReference>
<dbReference type="Proteomes" id="UP000035682">
    <property type="component" value="Unplaced"/>
</dbReference>
<dbReference type="OrthoDB" id="5821688at2759"/>
<evidence type="ECO:0000256" key="3">
    <source>
        <dbReference type="ARBA" id="ARBA00012646"/>
    </source>
</evidence>
<keyword evidence="6" id="KW-1015">Disulfide bond</keyword>
<keyword evidence="4 8" id="KW-0732">Signal</keyword>
<dbReference type="EMBL" id="LN609405">
    <property type="protein sequence ID" value="CEF60881.1"/>
    <property type="molecule type" value="Genomic_DNA"/>
</dbReference>
<dbReference type="CDD" id="cd07061">
    <property type="entry name" value="HP_HAP_like"/>
    <property type="match status" value="1"/>
</dbReference>
<organism evidence="9">
    <name type="scientific">Strongyloides ratti</name>
    <name type="common">Parasitic roundworm</name>
    <dbReference type="NCBI Taxonomy" id="34506"/>
    <lineage>
        <taxon>Eukaryota</taxon>
        <taxon>Metazoa</taxon>
        <taxon>Ecdysozoa</taxon>
        <taxon>Nematoda</taxon>
        <taxon>Chromadorea</taxon>
        <taxon>Rhabditida</taxon>
        <taxon>Tylenchina</taxon>
        <taxon>Panagrolaimomorpha</taxon>
        <taxon>Strongyloidoidea</taxon>
        <taxon>Strongyloididae</taxon>
        <taxon>Strongyloides</taxon>
    </lineage>
</organism>
<comment type="catalytic activity">
    <reaction evidence="1">
        <text>a phosphate monoester + H2O = an alcohol + phosphate</text>
        <dbReference type="Rhea" id="RHEA:15017"/>
        <dbReference type="ChEBI" id="CHEBI:15377"/>
        <dbReference type="ChEBI" id="CHEBI:30879"/>
        <dbReference type="ChEBI" id="CHEBI:43474"/>
        <dbReference type="ChEBI" id="CHEBI:67140"/>
        <dbReference type="EC" id="3.1.3.2"/>
    </reaction>
</comment>
<dbReference type="OMA" id="IDESPRI"/>
<dbReference type="AlphaFoldDB" id="A0A090KTY3"/>
<proteinExistence type="inferred from homology"/>
<feature type="chain" id="PRO_5015030072" description="acid phosphatase" evidence="8">
    <location>
        <begin position="22"/>
        <end position="395"/>
    </location>
</feature>
<feature type="signal peptide" evidence="8">
    <location>
        <begin position="1"/>
        <end position="21"/>
    </location>
</feature>
<reference evidence="11" key="3">
    <citation type="submission" date="2020-12" db="UniProtKB">
        <authorList>
            <consortium name="WormBaseParasite"/>
        </authorList>
    </citation>
    <scope>IDENTIFICATION</scope>
</reference>
<dbReference type="SUPFAM" id="SSF53254">
    <property type="entry name" value="Phosphoglycerate mutase-like"/>
    <property type="match status" value="1"/>
</dbReference>
<keyword evidence="10" id="KW-1185">Reference proteome</keyword>
<dbReference type="Gene3D" id="3.40.50.1240">
    <property type="entry name" value="Phosphoglycerate mutase-like"/>
    <property type="match status" value="1"/>
</dbReference>
<name>A0A090KTY3_STRRB</name>
<evidence type="ECO:0000313" key="10">
    <source>
        <dbReference type="Proteomes" id="UP000035682"/>
    </source>
</evidence>